<feature type="transmembrane region" description="Helical" evidence="6">
    <location>
        <begin position="200"/>
        <end position="219"/>
    </location>
</feature>
<reference evidence="7 8" key="1">
    <citation type="submission" date="2014-12" db="EMBL/GenBank/DDBJ databases">
        <title>Draft genome sequence of Terrisporobacter sp. 08-306576, isolated from the blood culture of a bacteremia patient.</title>
        <authorList>
            <person name="Lund L.C."/>
            <person name="Sydenham T.V."/>
            <person name="Hogh S.V."/>
            <person name="Skov M.N."/>
            <person name="Kemp M."/>
            <person name="Justesen U.S."/>
        </authorList>
    </citation>
    <scope>NUCLEOTIDE SEQUENCE [LARGE SCALE GENOMIC DNA]</scope>
    <source>
        <strain evidence="7 8">08-306576</strain>
    </source>
</reference>
<dbReference type="GO" id="GO:0005886">
    <property type="term" value="C:plasma membrane"/>
    <property type="evidence" value="ECO:0007669"/>
    <property type="project" value="TreeGrafter"/>
</dbReference>
<evidence type="ECO:0000256" key="6">
    <source>
        <dbReference type="SAM" id="Phobius"/>
    </source>
</evidence>
<dbReference type="STRING" id="1577792.QX51_02620"/>
<comment type="similarity">
    <text evidence="2">Belongs to the purine-cytosine permease (2.A.39) family.</text>
</comment>
<evidence type="ECO:0000256" key="1">
    <source>
        <dbReference type="ARBA" id="ARBA00004141"/>
    </source>
</evidence>
<keyword evidence="4 6" id="KW-1133">Transmembrane helix</keyword>
<dbReference type="Proteomes" id="UP000031189">
    <property type="component" value="Unassembled WGS sequence"/>
</dbReference>
<dbReference type="PANTHER" id="PTHR30569">
    <property type="entry name" value="CYTOSINE TRANSPORTER CODB"/>
    <property type="match status" value="1"/>
</dbReference>
<dbReference type="Gene3D" id="1.10.4160.10">
    <property type="entry name" value="Hydantoin permease"/>
    <property type="match status" value="1"/>
</dbReference>
<dbReference type="InterPro" id="IPR030191">
    <property type="entry name" value="CodB"/>
</dbReference>
<keyword evidence="8" id="KW-1185">Reference proteome</keyword>
<feature type="transmembrane region" description="Helical" evidence="6">
    <location>
        <begin position="263"/>
        <end position="282"/>
    </location>
</feature>
<name>A0A0B3W7N4_9FIRM</name>
<organism evidence="7 8">
    <name type="scientific">Terrisporobacter othiniensis</name>
    <dbReference type="NCBI Taxonomy" id="1577792"/>
    <lineage>
        <taxon>Bacteria</taxon>
        <taxon>Bacillati</taxon>
        <taxon>Bacillota</taxon>
        <taxon>Clostridia</taxon>
        <taxon>Peptostreptococcales</taxon>
        <taxon>Peptostreptococcaceae</taxon>
        <taxon>Terrisporobacter</taxon>
    </lineage>
</organism>
<accession>A0A0B3W7N4</accession>
<evidence type="ECO:0000256" key="5">
    <source>
        <dbReference type="ARBA" id="ARBA00023136"/>
    </source>
</evidence>
<evidence type="ECO:0000256" key="3">
    <source>
        <dbReference type="ARBA" id="ARBA00022692"/>
    </source>
</evidence>
<comment type="caution">
    <text evidence="7">The sequence shown here is derived from an EMBL/GenBank/DDBJ whole genome shotgun (WGS) entry which is preliminary data.</text>
</comment>
<feature type="transmembrane region" description="Helical" evidence="6">
    <location>
        <begin position="137"/>
        <end position="154"/>
    </location>
</feature>
<keyword evidence="5 6" id="KW-0472">Membrane</keyword>
<comment type="subcellular location">
    <subcellularLocation>
        <location evidence="1">Membrane</location>
        <topology evidence="1">Multi-pass membrane protein</topology>
    </subcellularLocation>
</comment>
<gene>
    <name evidence="7" type="ORF">QX51_02620</name>
</gene>
<feature type="transmembrane region" description="Helical" evidence="6">
    <location>
        <begin position="331"/>
        <end position="353"/>
    </location>
</feature>
<feature type="transmembrane region" description="Helical" evidence="6">
    <location>
        <begin position="98"/>
        <end position="117"/>
    </location>
</feature>
<dbReference type="GO" id="GO:0015209">
    <property type="term" value="F:cytosine transmembrane transporter activity"/>
    <property type="evidence" value="ECO:0007669"/>
    <property type="project" value="InterPro"/>
</dbReference>
<dbReference type="OrthoDB" id="9787279at2"/>
<evidence type="ECO:0000256" key="2">
    <source>
        <dbReference type="ARBA" id="ARBA00008974"/>
    </source>
</evidence>
<evidence type="ECO:0000313" key="8">
    <source>
        <dbReference type="Proteomes" id="UP000031189"/>
    </source>
</evidence>
<evidence type="ECO:0000256" key="4">
    <source>
        <dbReference type="ARBA" id="ARBA00022989"/>
    </source>
</evidence>
<feature type="transmembrane region" description="Helical" evidence="6">
    <location>
        <begin position="161"/>
        <end position="180"/>
    </location>
</feature>
<keyword evidence="3 6" id="KW-0812">Transmembrane</keyword>
<dbReference type="CDD" id="cd11484">
    <property type="entry name" value="SLC-NCS1sbd_CobB-like"/>
    <property type="match status" value="1"/>
</dbReference>
<dbReference type="Pfam" id="PF02133">
    <property type="entry name" value="Transp_cyt_pur"/>
    <property type="match status" value="1"/>
</dbReference>
<sequence>MENQAVENYALEQVPDDMKRGWKSIFCVLVAIGVDLSSVILGAELANSMPLDKAILSVVVGSFLSAILYTLCSLVGSSTSLSTSMITKYVFGDIGAKIFSLAIGISLLGWFGVQVGFFSENASLLFNNFNINIDVRILSLVGGLLMMSTVIYGYRAMEKLSVYSVPLLLALMFLTILLGFKANGIPTIEANMEQTMTFAQGVSLAVSIIIVGAIISPDISRWAKSRKDCTLASFFGILFGNSFMIIVSIILVKCMGTSEIMNIFLALGLAIPGMIVLTLAQWTTNTSNIYSSALSIALVVKNISQKKLTIILGLIATLLAVLGIYEGFINFLNILGIVVAPVGGVYIAEYYIVKKAFKNIEDESSVNPIVTRSIVAWVIGIVITTLSTYGFITLSTISPLDGFITGFIAQAIIGKLSK</sequence>
<protein>
    <submittedName>
        <fullName evidence="7">Permease</fullName>
    </submittedName>
</protein>
<dbReference type="AlphaFoldDB" id="A0A0B3W7N4"/>
<dbReference type="RefSeq" id="WP_039678360.1">
    <property type="nucleotide sequence ID" value="NZ_JWHR01000032.1"/>
</dbReference>
<feature type="transmembrane region" description="Helical" evidence="6">
    <location>
        <begin position="231"/>
        <end position="251"/>
    </location>
</feature>
<dbReference type="InterPro" id="IPR001248">
    <property type="entry name" value="Pur-cyt_permease"/>
</dbReference>
<evidence type="ECO:0000313" key="7">
    <source>
        <dbReference type="EMBL" id="KHS58417.1"/>
    </source>
</evidence>
<dbReference type="PANTHER" id="PTHR30569:SF0">
    <property type="entry name" value="CYTOSINE PERMEASE"/>
    <property type="match status" value="1"/>
</dbReference>
<feature type="transmembrane region" description="Helical" evidence="6">
    <location>
        <begin position="25"/>
        <end position="43"/>
    </location>
</feature>
<feature type="transmembrane region" description="Helical" evidence="6">
    <location>
        <begin position="308"/>
        <end position="325"/>
    </location>
</feature>
<proteinExistence type="inferred from homology"/>
<feature type="transmembrane region" description="Helical" evidence="6">
    <location>
        <begin position="55"/>
        <end position="77"/>
    </location>
</feature>
<dbReference type="EMBL" id="JWHR01000032">
    <property type="protein sequence ID" value="KHS58417.1"/>
    <property type="molecule type" value="Genomic_DNA"/>
</dbReference>
<feature type="transmembrane region" description="Helical" evidence="6">
    <location>
        <begin position="374"/>
        <end position="392"/>
    </location>
</feature>